<evidence type="ECO:0000259" key="8">
    <source>
        <dbReference type="PROSITE" id="PS51220"/>
    </source>
</evidence>
<feature type="compositionally biased region" description="Polar residues" evidence="6">
    <location>
        <begin position="773"/>
        <end position="784"/>
    </location>
</feature>
<feature type="compositionally biased region" description="Polar residues" evidence="6">
    <location>
        <begin position="349"/>
        <end position="360"/>
    </location>
</feature>
<feature type="compositionally biased region" description="Polar residues" evidence="6">
    <location>
        <begin position="71"/>
        <end position="82"/>
    </location>
</feature>
<feature type="region of interest" description="Disordered" evidence="6">
    <location>
        <begin position="1207"/>
        <end position="1234"/>
    </location>
</feature>
<feature type="compositionally biased region" description="Polar residues" evidence="6">
    <location>
        <begin position="576"/>
        <end position="594"/>
    </location>
</feature>
<feature type="region of interest" description="Disordered" evidence="6">
    <location>
        <begin position="1255"/>
        <end position="1307"/>
    </location>
</feature>
<sequence length="1817" mass="187670">METGSGDVEDSPPSPPVDNEGAANAQLPPAETSAPGSTNEPPSEREGSEDLPSGSPGNMGSSSENGGPIPSVSSDEVDTQVNGEDHSVSDLPPSDTELSSISGIPLATSSQPPKEDDVETHSEDPEDSVSINGEETSSAPSIINPQPALAEEEPSISGDLSDGPILSPKEDKMGSTSEPGVDEEPLVDGDNTQHKFNASSSEQQLSSEDALDTSIPSSGNEPAVQSGTISPLVDTETSTQTQEPSVEKSSASIEGILPNSENEDGEPSPGLSSKTLDSSPGGDGIYESRDEEDDARSASSAQTAIATSNDGQPGSDFPVRQLVTSPVGGILALAPIEDGETSVPREDAQLSTGAVSSENATPQPTSSAEETETSASEPSAVGSRPSPDGEAAPETSKETGQLQTSVASEKASPLASSTTESQGPTASESGEFSGALNHGSAAFPVEVAGTADSPPATDKGSQVLPEGVASSDGVEDSEEITNTISEKSSQDPLDRGSESKTSTSEEDTEGRIDGELSLNNNRTETATLESANNGGSQLPPDGAQLSATAGSSEISEGASGVNGKEGPLIPSAAELHSTSTSEEVENANSESRTPPESKPSLDGSPTTELQDSKSAEAVEDTSNNGEKLSWTLSSTASQSPGISGGEDVSGGMDSEGSSLIGEELETAGPGATNNAEAQPSVAGGATETSDVSNRLEQLENSSSANEGETSPGSPATESSTVLEDLEVSGKPSGGDGMEAVNSEPATNTEPLSSPNGVGPGGATVSEEAGTPEVSRTSDGSSTASAPEPQAISSSNEEETSNTATNAGSQLPLDGDSAAGTPSPNGAEIPEVSSSVPEEKGPSSPSTQGSLEDSSSTKEVGTASRKSTTDEGSQLSADGTSPGDFLASEGAEPTESHPIASGDQASLVPPATELQFPETSANENLLGGLENGQSSLSPGEETDNAGSSNNVGSPDSVATEGEGAETSEDNSIVSEKQLSVAPSSTEPQSPGTSVSKDVSENLVDGEPSLSTDGGKEITNLGTAGAQGPTSSTGTGPDQNNIAEQFVENSDSMSGQSSVDGAVVSKSSEETSISSSVSSDGNLAAQGMSQDVGAPDSSQPSSDNQGNLANPIDGGSGENSVLGDHISTGDTLGESNGPILEAGGEVLQGFSEALDSVSNLVHPSSAKGTKPEAGQLLGVVSPLASLPPKNGLLSAPFNLGGPKLGNVVGKGSSPLTPLLSSKPEVPAETSKLASGKPGLQLITSKLASGKPGLQLTAGSPLLSSKPEVPAEASELASGKPGLQLTAGSSLLSSKNTVPEEMPTLPSVRSGAQLKSDYPLLSFNPDILANSEHILPGKPGPASPESSSASDESDEDSSSGPNLSGEHQTLMKGKVALDLSKAKTDPSEPGVHLALSGVGLLAAKSSKHTSKPAKKKSDSKKSKDKKTKPVENSAIMTGAPSGAAVSLYRYGASVNDNQYVERKVDFNSPLFKPETGIPLGKSLRNSLYFTDNGQIVFPASDQDISSYPNPPSGGFNGREKVPMVAVFWDNADFSKGAGTIFYQEYPCGNSAKDPLVQDVEEKIRRYVKSSYRARWLLKVTWDKVQPYPAQRQKSKTNTYQAILTTDGYRTYALFLYQDGGMQWDYTKLSAPNVLIGYTSGDGYFKNDNLMTRTPAEKYRPDRFQGYNTDVRGLWIYKLDSWIRVNYRQRCLDWLSHEKLPSAWNRNLPPCPCFLQQGMSDNRYTTSQKGWQDSGFTLLYSSRPNNYGAGVRCLYNRNGQLQEGRQERIWKNSRKNYPNNDEELKLHDWCCNKAGIPQTCEKYDQKRPRISCQGYKPSIWG</sequence>
<dbReference type="PROSITE" id="PS51220">
    <property type="entry name" value="NIDO"/>
    <property type="match status" value="1"/>
</dbReference>
<feature type="compositionally biased region" description="Polar residues" evidence="6">
    <location>
        <begin position="620"/>
        <end position="641"/>
    </location>
</feature>
<evidence type="ECO:0000256" key="6">
    <source>
        <dbReference type="SAM" id="MobiDB-lite"/>
    </source>
</evidence>
<dbReference type="GO" id="GO:0007160">
    <property type="term" value="P:cell-matrix adhesion"/>
    <property type="evidence" value="ECO:0007669"/>
    <property type="project" value="InterPro"/>
</dbReference>
<feature type="domain" description="NIDO" evidence="8">
    <location>
        <begin position="1523"/>
        <end position="1678"/>
    </location>
</feature>
<proteinExistence type="predicted"/>
<gene>
    <name evidence="10" type="primary">MUC4</name>
</gene>
<feature type="compositionally biased region" description="Low complexity" evidence="6">
    <location>
        <begin position="790"/>
        <end position="806"/>
    </location>
</feature>
<dbReference type="PANTHER" id="PTHR13802:SF52">
    <property type="entry name" value="MUCIN-4"/>
    <property type="match status" value="1"/>
</dbReference>
<feature type="compositionally biased region" description="Low complexity" evidence="6">
    <location>
        <begin position="297"/>
        <end position="308"/>
    </location>
</feature>
<evidence type="ECO:0000256" key="3">
    <source>
        <dbReference type="ARBA" id="ARBA00022989"/>
    </source>
</evidence>
<dbReference type="SMART" id="SM00723">
    <property type="entry name" value="AMOP"/>
    <property type="match status" value="1"/>
</dbReference>
<keyword evidence="3" id="KW-1133">Transmembrane helix</keyword>
<feature type="compositionally biased region" description="Low complexity" evidence="6">
    <location>
        <begin position="827"/>
        <end position="845"/>
    </location>
</feature>
<feature type="compositionally biased region" description="Polar residues" evidence="6">
    <location>
        <begin position="1283"/>
        <end position="1294"/>
    </location>
</feature>
<name>A0A6J1VRQ9_9SAUR</name>
<feature type="region of interest" description="Disordered" evidence="6">
    <location>
        <begin position="1401"/>
        <end position="1430"/>
    </location>
</feature>
<organism evidence="9 10">
    <name type="scientific">Notechis scutatus</name>
    <name type="common">mainland tiger snake</name>
    <dbReference type="NCBI Taxonomy" id="8663"/>
    <lineage>
        <taxon>Eukaryota</taxon>
        <taxon>Metazoa</taxon>
        <taxon>Chordata</taxon>
        <taxon>Craniata</taxon>
        <taxon>Vertebrata</taxon>
        <taxon>Euteleostomi</taxon>
        <taxon>Lepidosauria</taxon>
        <taxon>Squamata</taxon>
        <taxon>Bifurcata</taxon>
        <taxon>Unidentata</taxon>
        <taxon>Episquamata</taxon>
        <taxon>Toxicofera</taxon>
        <taxon>Serpentes</taxon>
        <taxon>Colubroidea</taxon>
        <taxon>Elapidae</taxon>
        <taxon>Hydrophiinae</taxon>
        <taxon>Notechis</taxon>
    </lineage>
</organism>
<dbReference type="Proteomes" id="UP000504612">
    <property type="component" value="Unplaced"/>
</dbReference>
<feature type="compositionally biased region" description="Basic residues" evidence="6">
    <location>
        <begin position="1402"/>
        <end position="1411"/>
    </location>
</feature>
<feature type="domain" description="AMOP" evidence="7">
    <location>
        <begin position="1679"/>
        <end position="1803"/>
    </location>
</feature>
<feature type="compositionally biased region" description="Low complexity" evidence="6">
    <location>
        <begin position="546"/>
        <end position="559"/>
    </location>
</feature>
<feature type="region of interest" description="Disordered" evidence="6">
    <location>
        <begin position="335"/>
        <end position="1142"/>
    </location>
</feature>
<feature type="compositionally biased region" description="Polar residues" evidence="6">
    <location>
        <begin position="686"/>
        <end position="721"/>
    </location>
</feature>
<feature type="compositionally biased region" description="Basic and acidic residues" evidence="6">
    <location>
        <begin position="113"/>
        <end position="123"/>
    </location>
</feature>
<keyword evidence="5" id="KW-1015">Disulfide bond</keyword>
<feature type="compositionally biased region" description="Polar residues" evidence="6">
    <location>
        <begin position="214"/>
        <end position="252"/>
    </location>
</feature>
<keyword evidence="9" id="KW-1185">Reference proteome</keyword>
<dbReference type="PANTHER" id="PTHR13802">
    <property type="entry name" value="MUCIN 4-RELATED"/>
    <property type="match status" value="1"/>
</dbReference>
<dbReference type="KEGG" id="nss:113427490"/>
<feature type="compositionally biased region" description="Low complexity" evidence="6">
    <location>
        <begin position="1210"/>
        <end position="1221"/>
    </location>
</feature>
<feature type="compositionally biased region" description="Polar residues" evidence="6">
    <location>
        <begin position="743"/>
        <end position="755"/>
    </location>
</feature>
<feature type="compositionally biased region" description="Polar residues" evidence="6">
    <location>
        <begin position="96"/>
        <end position="112"/>
    </location>
</feature>
<feature type="compositionally biased region" description="Polar residues" evidence="6">
    <location>
        <begin position="1094"/>
        <end position="1106"/>
    </location>
</feature>
<feature type="compositionally biased region" description="Basic and acidic residues" evidence="6">
    <location>
        <begin position="488"/>
        <end position="498"/>
    </location>
</feature>
<feature type="compositionally biased region" description="Polar residues" evidence="6">
    <location>
        <begin position="414"/>
        <end position="430"/>
    </location>
</feature>
<dbReference type="InterPro" id="IPR003886">
    <property type="entry name" value="NIDO_dom"/>
</dbReference>
<dbReference type="CTD" id="4585"/>
<keyword evidence="2" id="KW-0812">Transmembrane</keyword>
<dbReference type="InterPro" id="IPR051495">
    <property type="entry name" value="Epithelial_Barrier/Signaling"/>
</dbReference>
<evidence type="ECO:0000259" key="7">
    <source>
        <dbReference type="PROSITE" id="PS50856"/>
    </source>
</evidence>
<evidence type="ECO:0000313" key="10">
    <source>
        <dbReference type="RefSeq" id="XP_026545797.1"/>
    </source>
</evidence>
<feature type="compositionally biased region" description="Polar residues" evidence="6">
    <location>
        <begin position="968"/>
        <end position="995"/>
    </location>
</feature>
<accession>A0A6J1VRQ9</accession>
<feature type="region of interest" description="Disordered" evidence="6">
    <location>
        <begin position="1"/>
        <end position="322"/>
    </location>
</feature>
<feature type="compositionally biased region" description="Polar residues" evidence="6">
    <location>
        <begin position="398"/>
        <end position="407"/>
    </location>
</feature>
<feature type="compositionally biased region" description="Polar residues" evidence="6">
    <location>
        <begin position="846"/>
        <end position="878"/>
    </location>
</feature>
<feature type="compositionally biased region" description="Low complexity" evidence="6">
    <location>
        <begin position="1061"/>
        <end position="1077"/>
    </location>
</feature>
<dbReference type="Pfam" id="PF06119">
    <property type="entry name" value="NIDO"/>
    <property type="match status" value="1"/>
</dbReference>
<feature type="compositionally biased region" description="Polar residues" evidence="6">
    <location>
        <begin position="517"/>
        <end position="536"/>
    </location>
</feature>
<feature type="compositionally biased region" description="Low complexity" evidence="6">
    <location>
        <begin position="52"/>
        <end position="68"/>
    </location>
</feature>
<evidence type="ECO:0000256" key="1">
    <source>
        <dbReference type="ARBA" id="ARBA00004370"/>
    </source>
</evidence>
<dbReference type="GO" id="GO:0016020">
    <property type="term" value="C:membrane"/>
    <property type="evidence" value="ECO:0007669"/>
    <property type="project" value="UniProtKB-SubCell"/>
</dbReference>
<feature type="compositionally biased region" description="Low complexity" evidence="6">
    <location>
        <begin position="361"/>
        <end position="380"/>
    </location>
</feature>
<dbReference type="SMART" id="SM00539">
    <property type="entry name" value="NIDO"/>
    <property type="match status" value="1"/>
</dbReference>
<keyword evidence="4" id="KW-0472">Membrane</keyword>
<evidence type="ECO:0000256" key="4">
    <source>
        <dbReference type="ARBA" id="ARBA00023136"/>
    </source>
</evidence>
<dbReference type="InterPro" id="IPR005533">
    <property type="entry name" value="AMOP_dom"/>
</dbReference>
<feature type="region of interest" description="Disordered" evidence="6">
    <location>
        <begin position="1327"/>
        <end position="1370"/>
    </location>
</feature>
<feature type="compositionally biased region" description="Polar residues" evidence="6">
    <location>
        <begin position="194"/>
        <end position="207"/>
    </location>
</feature>
<protein>
    <submittedName>
        <fullName evidence="10">Mucin-4</fullName>
    </submittedName>
</protein>
<dbReference type="RefSeq" id="XP_026545797.1">
    <property type="nucleotide sequence ID" value="XM_026690012.1"/>
</dbReference>
<dbReference type="GO" id="GO:0005176">
    <property type="term" value="F:ErbB-2 class receptor binding"/>
    <property type="evidence" value="ECO:0007669"/>
    <property type="project" value="TreeGrafter"/>
</dbReference>
<dbReference type="GeneID" id="113427490"/>
<feature type="compositionally biased region" description="Polar residues" evidence="6">
    <location>
        <begin position="129"/>
        <end position="144"/>
    </location>
</feature>
<evidence type="ECO:0000256" key="2">
    <source>
        <dbReference type="ARBA" id="ARBA00022692"/>
    </source>
</evidence>
<feature type="compositionally biased region" description="Polar residues" evidence="6">
    <location>
        <begin position="1026"/>
        <end position="1057"/>
    </location>
</feature>
<evidence type="ECO:0000256" key="5">
    <source>
        <dbReference type="ARBA" id="ARBA00023157"/>
    </source>
</evidence>
<dbReference type="PROSITE" id="PS50856">
    <property type="entry name" value="AMOP"/>
    <property type="match status" value="1"/>
</dbReference>
<feature type="compositionally biased region" description="Polar residues" evidence="6">
    <location>
        <begin position="943"/>
        <end position="952"/>
    </location>
</feature>
<comment type="subcellular location">
    <subcellularLocation>
        <location evidence="1">Membrane</location>
    </subcellularLocation>
</comment>
<evidence type="ECO:0000313" key="9">
    <source>
        <dbReference type="Proteomes" id="UP000504612"/>
    </source>
</evidence>
<reference evidence="10" key="1">
    <citation type="submission" date="2025-08" db="UniProtKB">
        <authorList>
            <consortium name="RefSeq"/>
        </authorList>
    </citation>
    <scope>IDENTIFICATION</scope>
</reference>